<feature type="domain" description="DUF1553" evidence="3">
    <location>
        <begin position="457"/>
        <end position="694"/>
    </location>
</feature>
<feature type="chain" id="PRO_5023098763" evidence="1">
    <location>
        <begin position="34"/>
        <end position="716"/>
    </location>
</feature>
<feature type="domain" description="DUF1549" evidence="2">
    <location>
        <begin position="174"/>
        <end position="385"/>
    </location>
</feature>
<feature type="signal peptide" evidence="1">
    <location>
        <begin position="1"/>
        <end position="33"/>
    </location>
</feature>
<dbReference type="PANTHER" id="PTHR35889">
    <property type="entry name" value="CYCLOINULO-OLIGOSACCHARIDE FRUCTANOTRANSFERASE-RELATED"/>
    <property type="match status" value="1"/>
</dbReference>
<evidence type="ECO:0000313" key="5">
    <source>
        <dbReference type="EMBL" id="TWT59058.1"/>
    </source>
</evidence>
<evidence type="ECO:0000259" key="2">
    <source>
        <dbReference type="Pfam" id="PF07583"/>
    </source>
</evidence>
<dbReference type="Pfam" id="PF07635">
    <property type="entry name" value="PSCyt1"/>
    <property type="match status" value="1"/>
</dbReference>
<dbReference type="Proteomes" id="UP000317243">
    <property type="component" value="Unassembled WGS sequence"/>
</dbReference>
<evidence type="ECO:0000259" key="4">
    <source>
        <dbReference type="Pfam" id="PF07635"/>
    </source>
</evidence>
<evidence type="ECO:0000313" key="6">
    <source>
        <dbReference type="Proteomes" id="UP000317243"/>
    </source>
</evidence>
<evidence type="ECO:0000256" key="1">
    <source>
        <dbReference type="SAM" id="SignalP"/>
    </source>
</evidence>
<comment type="caution">
    <text evidence="5">The sequence shown here is derived from an EMBL/GenBank/DDBJ whole genome shotgun (WGS) entry which is preliminary data.</text>
</comment>
<dbReference type="OrthoDB" id="127107at2"/>
<evidence type="ECO:0000259" key="3">
    <source>
        <dbReference type="Pfam" id="PF07587"/>
    </source>
</evidence>
<dbReference type="InterPro" id="IPR011444">
    <property type="entry name" value="DUF1549"/>
</dbReference>
<sequence length="716" mass="81322" precursor="true">MLLTCKTPLNRFCSLLLTAVATLSLVSSGNLLADEKVEFFESKIRPALIEHCYRCHSQEYSEAKGGLTVDTRNGIRRGGDSGPAVVPGKTDESLLVEAINYESFEMPPKSKLPPETIAHFEKWIAMGAPDPRDETVDPIVARKAAEIDWEEARQHWSFQSPQQTTVPDETENRIDYFVDKRLAEEDIQPNRPADDKTLLRRLYFDLIGLPPTIEESQEFFELAKVDRNQALRTTVNKLLNSPRFGEHWATLWLDISRYAEDQAHIVGNNKALFFPNAYRYRDWVIQAFNLDLPYDQFIKLQLAADLLTPEDVSDDAALGFIGLGPKYYRRSSPEVMADEWEDRVDVVSRGLLGLTVACARCHDHKFDPIPTEDYYALAGVFASTEMWNRPIDEAAEVKKDGHAEDPEQALHIIRDKNVHDLNVLIRGDINTKGEIVPRRYLQVLSEGTPQPYTQGSGRLELADQIASLDNPLTARVIVNRIWAAYFGAPLVSTPSNFGHLGTSPSHPQLLDDLAFRFMENGWSLKWLHNEIVTSNAYQRSSDLNEKAMAADEANINLWRMNRQRMTVEQWRDAVLSATGQLESAIGGPSMEPDSLEELRRTVYSVRSRFELNPLLAMFDFPDPNAHSARRVETTTPLQKLFVLNSPFMVAQADKFQQRILNSAETEEEQIDLAYQILFHRKPEPDEKDLAQKFLATADWTQFAQVLLASNEFLIID</sequence>
<dbReference type="Pfam" id="PF07587">
    <property type="entry name" value="PSD1"/>
    <property type="match status" value="1"/>
</dbReference>
<organism evidence="5 6">
    <name type="scientific">Thalassoglobus neptunius</name>
    <dbReference type="NCBI Taxonomy" id="1938619"/>
    <lineage>
        <taxon>Bacteria</taxon>
        <taxon>Pseudomonadati</taxon>
        <taxon>Planctomycetota</taxon>
        <taxon>Planctomycetia</taxon>
        <taxon>Planctomycetales</taxon>
        <taxon>Planctomycetaceae</taxon>
        <taxon>Thalassoglobus</taxon>
    </lineage>
</organism>
<feature type="domain" description="Cytochrome C Planctomycete-type" evidence="4">
    <location>
        <begin position="52"/>
        <end position="109"/>
    </location>
</feature>
<dbReference type="Pfam" id="PF07583">
    <property type="entry name" value="PSCyt2"/>
    <property type="match status" value="1"/>
</dbReference>
<dbReference type="InterPro" id="IPR022655">
    <property type="entry name" value="DUF1553"/>
</dbReference>
<dbReference type="AlphaFoldDB" id="A0A5C5X895"/>
<dbReference type="PANTHER" id="PTHR35889:SF3">
    <property type="entry name" value="F-BOX DOMAIN-CONTAINING PROTEIN"/>
    <property type="match status" value="1"/>
</dbReference>
<dbReference type="InterPro" id="IPR011429">
    <property type="entry name" value="Cyt_c_Planctomycete-type"/>
</dbReference>
<proteinExistence type="predicted"/>
<keyword evidence="1" id="KW-0732">Signal</keyword>
<protein>
    <submittedName>
        <fullName evidence="5">Planctomycete cytochrome C</fullName>
    </submittedName>
</protein>
<dbReference type="EMBL" id="SIHI01000001">
    <property type="protein sequence ID" value="TWT59058.1"/>
    <property type="molecule type" value="Genomic_DNA"/>
</dbReference>
<reference evidence="5 6" key="1">
    <citation type="submission" date="2019-02" db="EMBL/GenBank/DDBJ databases">
        <title>Deep-cultivation of Planctomycetes and their phenomic and genomic characterization uncovers novel biology.</title>
        <authorList>
            <person name="Wiegand S."/>
            <person name="Jogler M."/>
            <person name="Boedeker C."/>
            <person name="Pinto D."/>
            <person name="Vollmers J."/>
            <person name="Rivas-Marin E."/>
            <person name="Kohn T."/>
            <person name="Peeters S.H."/>
            <person name="Heuer A."/>
            <person name="Rast P."/>
            <person name="Oberbeckmann S."/>
            <person name="Bunk B."/>
            <person name="Jeske O."/>
            <person name="Meyerdierks A."/>
            <person name="Storesund J.E."/>
            <person name="Kallscheuer N."/>
            <person name="Luecker S."/>
            <person name="Lage O.M."/>
            <person name="Pohl T."/>
            <person name="Merkel B.J."/>
            <person name="Hornburger P."/>
            <person name="Mueller R.-W."/>
            <person name="Bruemmer F."/>
            <person name="Labrenz M."/>
            <person name="Spormann A.M."/>
            <person name="Op Den Camp H."/>
            <person name="Overmann J."/>
            <person name="Amann R."/>
            <person name="Jetten M.S.M."/>
            <person name="Mascher T."/>
            <person name="Medema M.H."/>
            <person name="Devos D.P."/>
            <person name="Kaster A.-K."/>
            <person name="Ovreas L."/>
            <person name="Rohde M."/>
            <person name="Galperin M.Y."/>
            <person name="Jogler C."/>
        </authorList>
    </citation>
    <scope>NUCLEOTIDE SEQUENCE [LARGE SCALE GENOMIC DNA]</scope>
    <source>
        <strain evidence="5 6">KOR42</strain>
    </source>
</reference>
<dbReference type="RefSeq" id="WP_146509839.1">
    <property type="nucleotide sequence ID" value="NZ_SIHI01000001.1"/>
</dbReference>
<name>A0A5C5X895_9PLAN</name>
<gene>
    <name evidence="5" type="ORF">KOR42_24470</name>
</gene>
<accession>A0A5C5X895</accession>
<keyword evidence="6" id="KW-1185">Reference proteome</keyword>